<feature type="binding site" evidence="9">
    <location>
        <position position="170"/>
    </location>
    <ligand>
        <name>substrate</name>
    </ligand>
</feature>
<comment type="catalytic activity">
    <reaction evidence="1 9">
        <text>2 D-sedoheptulose 7-phosphate = D-glycero-alpha-D-manno-heptose 7-phosphate + D-glycero-beta-D-manno-heptose 7-phosphate</text>
        <dbReference type="Rhea" id="RHEA:27489"/>
        <dbReference type="ChEBI" id="CHEBI:57483"/>
        <dbReference type="ChEBI" id="CHEBI:60203"/>
        <dbReference type="ChEBI" id="CHEBI:60204"/>
        <dbReference type="EC" id="5.3.1.28"/>
    </reaction>
</comment>
<dbReference type="NCBIfam" id="TIGR00441">
    <property type="entry name" value="gmhA"/>
    <property type="match status" value="1"/>
</dbReference>
<dbReference type="SUPFAM" id="SSF53697">
    <property type="entry name" value="SIS domain"/>
    <property type="match status" value="1"/>
</dbReference>
<feature type="binding site" evidence="9">
    <location>
        <position position="123"/>
    </location>
    <ligand>
        <name>substrate</name>
    </ligand>
</feature>
<feature type="binding site" evidence="9">
    <location>
        <begin position="50"/>
        <end position="52"/>
    </location>
    <ligand>
        <name>substrate</name>
    </ligand>
</feature>
<reference evidence="11 12" key="1">
    <citation type="submission" date="2020-11" db="EMBL/GenBank/DDBJ databases">
        <authorList>
            <person name="Peeters C."/>
        </authorList>
    </citation>
    <scope>NUCLEOTIDE SEQUENCE [LARGE SCALE GENOMIC DNA]</scope>
    <source>
        <strain evidence="11 12">LMG 8286</strain>
    </source>
</reference>
<protein>
    <recommendedName>
        <fullName evidence="9">Phosphoheptose isomerase</fullName>
        <ecNumber evidence="9">5.3.1.28</ecNumber>
    </recommendedName>
    <alternativeName>
        <fullName evidence="9">Sedoheptulose 7-phosphate isomerase</fullName>
    </alternativeName>
</protein>
<evidence type="ECO:0000313" key="12">
    <source>
        <dbReference type="Proteomes" id="UP000789359"/>
    </source>
</evidence>
<evidence type="ECO:0000256" key="4">
    <source>
        <dbReference type="ARBA" id="ARBA00022490"/>
    </source>
</evidence>
<comment type="caution">
    <text evidence="11">The sequence shown here is derived from an EMBL/GenBank/DDBJ whole genome shotgun (WGS) entry which is preliminary data.</text>
</comment>
<comment type="similarity">
    <text evidence="3 9">Belongs to the SIS family. GmhA subfamily.</text>
</comment>
<feature type="binding site" evidence="9">
    <location>
        <position position="63"/>
    </location>
    <ligand>
        <name>substrate</name>
    </ligand>
</feature>
<feature type="binding site" evidence="9">
    <location>
        <position position="59"/>
    </location>
    <ligand>
        <name>Zn(2+)</name>
        <dbReference type="ChEBI" id="CHEBI:29105"/>
    </ligand>
</feature>
<proteinExistence type="inferred from homology"/>
<keyword evidence="4 9" id="KW-0963">Cytoplasm</keyword>
<evidence type="ECO:0000256" key="1">
    <source>
        <dbReference type="ARBA" id="ARBA00000348"/>
    </source>
</evidence>
<evidence type="ECO:0000256" key="2">
    <source>
        <dbReference type="ARBA" id="ARBA00004496"/>
    </source>
</evidence>
<organism evidence="11 12">
    <name type="scientific">Campylobacter suis</name>
    <dbReference type="NCBI Taxonomy" id="2790657"/>
    <lineage>
        <taxon>Bacteria</taxon>
        <taxon>Pseudomonadati</taxon>
        <taxon>Campylobacterota</taxon>
        <taxon>Epsilonproteobacteria</taxon>
        <taxon>Campylobacterales</taxon>
        <taxon>Campylobacteraceae</taxon>
        <taxon>Campylobacter</taxon>
    </lineage>
</organism>
<dbReference type="HAMAP" id="MF_00067">
    <property type="entry name" value="GmhA"/>
    <property type="match status" value="1"/>
</dbReference>
<feature type="binding site" evidence="9">
    <location>
        <begin position="92"/>
        <end position="93"/>
    </location>
    <ligand>
        <name>substrate</name>
    </ligand>
</feature>
<dbReference type="PANTHER" id="PTHR30390:SF6">
    <property type="entry name" value="DNAA INITIATOR-ASSOCIATING PROTEIN DIAA"/>
    <property type="match status" value="1"/>
</dbReference>
<dbReference type="InterPro" id="IPR046348">
    <property type="entry name" value="SIS_dom_sf"/>
</dbReference>
<comment type="pathway">
    <text evidence="9">Carbohydrate biosynthesis; D-glycero-D-manno-heptose 7-phosphate biosynthesis; D-glycero-alpha-D-manno-heptose 7-phosphate and D-glycero-beta-D-manno-heptose 7-phosphate from sedoheptulose 7-phosphate: step 1/1.</text>
</comment>
<comment type="function">
    <text evidence="9">Catalyzes the isomerization of sedoheptulose 7-phosphate in D-glycero-D-manno-heptose 7-phosphate.</text>
</comment>
<feature type="binding site" evidence="9">
    <location>
        <position position="63"/>
    </location>
    <ligand>
        <name>Zn(2+)</name>
        <dbReference type="ChEBI" id="CHEBI:29105"/>
    </ligand>
</feature>
<dbReference type="EC" id="5.3.1.28" evidence="9"/>
<keyword evidence="12" id="KW-1185">Reference proteome</keyword>
<keyword evidence="6 9" id="KW-0862">Zinc</keyword>
<dbReference type="CDD" id="cd05006">
    <property type="entry name" value="SIS_GmhA"/>
    <property type="match status" value="1"/>
</dbReference>
<dbReference type="Gene3D" id="3.40.50.10490">
    <property type="entry name" value="Glucose-6-phosphate isomerase like protein, domain 1"/>
    <property type="match status" value="1"/>
</dbReference>
<evidence type="ECO:0000256" key="6">
    <source>
        <dbReference type="ARBA" id="ARBA00022833"/>
    </source>
</evidence>
<feature type="binding site" evidence="9">
    <location>
        <position position="170"/>
    </location>
    <ligand>
        <name>Zn(2+)</name>
        <dbReference type="ChEBI" id="CHEBI:29105"/>
    </ligand>
</feature>
<evidence type="ECO:0000256" key="9">
    <source>
        <dbReference type="HAMAP-Rule" id="MF_00067"/>
    </source>
</evidence>
<keyword evidence="7 9" id="KW-0413">Isomerase</keyword>
<evidence type="ECO:0000259" key="10">
    <source>
        <dbReference type="PROSITE" id="PS51464"/>
    </source>
</evidence>
<comment type="miscellaneous">
    <text evidence="9">The reaction produces a racemic mixture of D-glycero-alpha-D-manno-heptose 7-phosphate and D-glycero-beta-D-manno-heptose 7-phosphate.</text>
</comment>
<dbReference type="Pfam" id="PF13580">
    <property type="entry name" value="SIS_2"/>
    <property type="match status" value="1"/>
</dbReference>
<name>A0ABN7K4J0_9BACT</name>
<dbReference type="PANTHER" id="PTHR30390">
    <property type="entry name" value="SEDOHEPTULOSE 7-PHOSPHATE ISOMERASE / DNAA INITIATOR-ASSOCIATING FACTOR FOR REPLICATION INITIATION"/>
    <property type="match status" value="1"/>
</dbReference>
<dbReference type="Proteomes" id="UP000789359">
    <property type="component" value="Unassembled WGS sequence"/>
</dbReference>
<keyword evidence="8 9" id="KW-0119">Carbohydrate metabolism</keyword>
<dbReference type="PROSITE" id="PS51464">
    <property type="entry name" value="SIS"/>
    <property type="match status" value="1"/>
</dbReference>
<dbReference type="InterPro" id="IPR004515">
    <property type="entry name" value="Phosphoheptose_Isoase"/>
</dbReference>
<evidence type="ECO:0000256" key="5">
    <source>
        <dbReference type="ARBA" id="ARBA00022723"/>
    </source>
</evidence>
<gene>
    <name evidence="11" type="primary">gmhA1</name>
    <name evidence="9" type="synonym">gmhA</name>
    <name evidence="11" type="ORF">LMG8286_00964</name>
</gene>
<dbReference type="InterPro" id="IPR050099">
    <property type="entry name" value="SIS_GmhA/DiaA_subfam"/>
</dbReference>
<dbReference type="GO" id="GO:0016853">
    <property type="term" value="F:isomerase activity"/>
    <property type="evidence" value="ECO:0007669"/>
    <property type="project" value="UniProtKB-KW"/>
</dbReference>
<sequence>MQINEMIKAEILAHINTANKMSLLENDIKKACEIVVDTLKNGGKILICGNGGSAADAQHFAAELTGRYKTERLALPAIALTTDTSALTAIGNDYGYDMVFERQFRALAKKGDLLIGISTSGNSKNVINSLNVAKEFGVRTLGLSGRDGGNMNEICELNLVMPSSDTPRIQEMHILVIHTLCQAVDNAF</sequence>
<feature type="binding site" evidence="9">
    <location>
        <position position="178"/>
    </location>
    <ligand>
        <name>Zn(2+)</name>
        <dbReference type="ChEBI" id="CHEBI:29105"/>
    </ligand>
</feature>
<dbReference type="InterPro" id="IPR001347">
    <property type="entry name" value="SIS_dom"/>
</dbReference>
<evidence type="ECO:0000313" key="11">
    <source>
        <dbReference type="EMBL" id="CAD7287387.1"/>
    </source>
</evidence>
<accession>A0ABN7K4J0</accession>
<keyword evidence="5 9" id="KW-0479">Metal-binding</keyword>
<dbReference type="EMBL" id="CAJHOE010000001">
    <property type="protein sequence ID" value="CAD7287387.1"/>
    <property type="molecule type" value="Genomic_DNA"/>
</dbReference>
<comment type="cofactor">
    <cofactor evidence="9">
        <name>Zn(2+)</name>
        <dbReference type="ChEBI" id="CHEBI:29105"/>
    </cofactor>
    <text evidence="9">Binds 1 zinc ion per subunit.</text>
</comment>
<dbReference type="RefSeq" id="WP_230056706.1">
    <property type="nucleotide sequence ID" value="NZ_CAJHOE010000001.1"/>
</dbReference>
<comment type="subcellular location">
    <subcellularLocation>
        <location evidence="2 9">Cytoplasm</location>
    </subcellularLocation>
</comment>
<evidence type="ECO:0000256" key="3">
    <source>
        <dbReference type="ARBA" id="ARBA00009894"/>
    </source>
</evidence>
<evidence type="ECO:0000256" key="7">
    <source>
        <dbReference type="ARBA" id="ARBA00023235"/>
    </source>
</evidence>
<feature type="binding site" evidence="9">
    <location>
        <begin position="118"/>
        <end position="120"/>
    </location>
    <ligand>
        <name>substrate</name>
    </ligand>
</feature>
<dbReference type="InterPro" id="IPR035461">
    <property type="entry name" value="GmhA/DiaA"/>
</dbReference>
<evidence type="ECO:0000256" key="8">
    <source>
        <dbReference type="ARBA" id="ARBA00023277"/>
    </source>
</evidence>
<feature type="domain" description="SIS" evidence="10">
    <location>
        <begin position="35"/>
        <end position="188"/>
    </location>
</feature>